<evidence type="ECO:0000313" key="5">
    <source>
        <dbReference type="Proteomes" id="UP000293874"/>
    </source>
</evidence>
<dbReference type="Gene3D" id="3.55.50.30">
    <property type="match status" value="1"/>
</dbReference>
<accession>A0A4Q7N3V9</accession>
<dbReference type="Proteomes" id="UP000293874">
    <property type="component" value="Unassembled WGS sequence"/>
</dbReference>
<dbReference type="Pfam" id="PF04773">
    <property type="entry name" value="FecR"/>
    <property type="match status" value="1"/>
</dbReference>
<dbReference type="PANTHER" id="PTHR30273">
    <property type="entry name" value="PERIPLASMIC SIGNAL SENSOR AND SIGMA FACTOR ACTIVATOR FECR-RELATED"/>
    <property type="match status" value="1"/>
</dbReference>
<protein>
    <submittedName>
        <fullName evidence="4">FecR family protein</fullName>
    </submittedName>
</protein>
<dbReference type="PANTHER" id="PTHR30273:SF2">
    <property type="entry name" value="PROTEIN FECR"/>
    <property type="match status" value="1"/>
</dbReference>
<evidence type="ECO:0000256" key="1">
    <source>
        <dbReference type="SAM" id="Phobius"/>
    </source>
</evidence>
<keyword evidence="5" id="KW-1185">Reference proteome</keyword>
<evidence type="ECO:0000259" key="3">
    <source>
        <dbReference type="Pfam" id="PF16344"/>
    </source>
</evidence>
<dbReference type="Gene3D" id="2.60.120.1440">
    <property type="match status" value="1"/>
</dbReference>
<gene>
    <name evidence="4" type="ORF">EV199_1538</name>
</gene>
<organism evidence="4 5">
    <name type="scientific">Pseudobacter ginsenosidimutans</name>
    <dbReference type="NCBI Taxonomy" id="661488"/>
    <lineage>
        <taxon>Bacteria</taxon>
        <taxon>Pseudomonadati</taxon>
        <taxon>Bacteroidota</taxon>
        <taxon>Chitinophagia</taxon>
        <taxon>Chitinophagales</taxon>
        <taxon>Chitinophagaceae</taxon>
        <taxon>Pseudobacter</taxon>
    </lineage>
</organism>
<dbReference type="OrthoDB" id="629393at2"/>
<feature type="domain" description="FecR protein" evidence="2">
    <location>
        <begin position="193"/>
        <end position="288"/>
    </location>
</feature>
<comment type="caution">
    <text evidence="4">The sequence shown here is derived from an EMBL/GenBank/DDBJ whole genome shotgun (WGS) entry which is preliminary data.</text>
</comment>
<dbReference type="RefSeq" id="WP_130540015.1">
    <property type="nucleotide sequence ID" value="NZ_CP042431.1"/>
</dbReference>
<proteinExistence type="predicted"/>
<feature type="transmembrane region" description="Helical" evidence="1">
    <location>
        <begin position="100"/>
        <end position="119"/>
    </location>
</feature>
<dbReference type="Pfam" id="PF16344">
    <property type="entry name" value="FecR_C"/>
    <property type="match status" value="1"/>
</dbReference>
<keyword evidence="1" id="KW-0812">Transmembrane</keyword>
<evidence type="ECO:0000259" key="2">
    <source>
        <dbReference type="Pfam" id="PF04773"/>
    </source>
</evidence>
<dbReference type="InterPro" id="IPR032508">
    <property type="entry name" value="FecR_C"/>
</dbReference>
<dbReference type="AlphaFoldDB" id="A0A4Q7N3V9"/>
<keyword evidence="1" id="KW-1133">Transmembrane helix</keyword>
<evidence type="ECO:0000313" key="4">
    <source>
        <dbReference type="EMBL" id="RZS75666.1"/>
    </source>
</evidence>
<dbReference type="InterPro" id="IPR006860">
    <property type="entry name" value="FecR"/>
</dbReference>
<dbReference type="GO" id="GO:0016989">
    <property type="term" value="F:sigma factor antagonist activity"/>
    <property type="evidence" value="ECO:0007669"/>
    <property type="project" value="TreeGrafter"/>
</dbReference>
<feature type="domain" description="Protein FecR C-terminal" evidence="3">
    <location>
        <begin position="321"/>
        <end position="385"/>
    </location>
</feature>
<reference evidence="4 5" key="1">
    <citation type="submission" date="2019-02" db="EMBL/GenBank/DDBJ databases">
        <title>Genomic Encyclopedia of Type Strains, Phase IV (KMG-IV): sequencing the most valuable type-strain genomes for metagenomic binning, comparative biology and taxonomic classification.</title>
        <authorList>
            <person name="Goeker M."/>
        </authorList>
    </citation>
    <scope>NUCLEOTIDE SEQUENCE [LARGE SCALE GENOMIC DNA]</scope>
    <source>
        <strain evidence="4 5">DSM 18116</strain>
    </source>
</reference>
<dbReference type="EMBL" id="SGXA01000001">
    <property type="protein sequence ID" value="RZS75666.1"/>
    <property type="molecule type" value="Genomic_DNA"/>
</dbReference>
<sequence length="391" mass="43434">MTPRSEHIARLFDKYLKGEISPAELEELESWRQVSPRHDAAFEELLDGQYLSDWLHRKQLLNKERALAILQQQFPEMKPAIDLPQVSKVVRRVSILRTAWLRYAAAIILLFGAGTYFYFRQLKQDTQITGTGPSTNKKDILPGTNRAVLTLSGGQQVVLDSSAAGTIRDGALSIENSQGSISYSNTGIVLINTITTPKGGQFQLTLADGTKVWLNAASSITYPTAFTDKKREVNITGEVFFEVAPNASKSFVVRTPEEEIVVLGTAFNVNAYPDENGVKTSLLNGRVKIGEKILVPGQAFLNGHIAATDIDQDLAWKNGVFNFRNIPFDKAMRQLARWYDMEIVYDAGVPKKMLDGEMDRDLSLKDALDGLDGMGASFRIEGRILHVRALQ</sequence>
<name>A0A4Q7N3V9_9BACT</name>
<keyword evidence="1" id="KW-0472">Membrane</keyword>
<dbReference type="InterPro" id="IPR012373">
    <property type="entry name" value="Ferrdict_sens_TM"/>
</dbReference>